<evidence type="ECO:0000313" key="2">
    <source>
        <dbReference type="EMBL" id="CAF1505692.1"/>
    </source>
</evidence>
<dbReference type="InterPro" id="IPR032675">
    <property type="entry name" value="LRR_dom_sf"/>
</dbReference>
<comment type="caution">
    <text evidence="1">The sequence shown here is derived from an EMBL/GenBank/DDBJ whole genome shotgun (WGS) entry which is preliminary data.</text>
</comment>
<dbReference type="Gene3D" id="3.80.10.10">
    <property type="entry name" value="Ribonuclease Inhibitor"/>
    <property type="match status" value="2"/>
</dbReference>
<proteinExistence type="predicted"/>
<evidence type="ECO:0008006" key="5">
    <source>
        <dbReference type="Google" id="ProtNLM"/>
    </source>
</evidence>
<keyword evidence="3" id="KW-1185">Reference proteome</keyword>
<reference evidence="1" key="1">
    <citation type="submission" date="2021-02" db="EMBL/GenBank/DDBJ databases">
        <authorList>
            <person name="Nowell W R."/>
        </authorList>
    </citation>
    <scope>NUCLEOTIDE SEQUENCE</scope>
</reference>
<dbReference type="EMBL" id="CAJNOR010004483">
    <property type="protein sequence ID" value="CAF1505692.1"/>
    <property type="molecule type" value="Genomic_DNA"/>
</dbReference>
<evidence type="ECO:0000313" key="1">
    <source>
        <dbReference type="EMBL" id="CAF1372340.1"/>
    </source>
</evidence>
<evidence type="ECO:0000313" key="3">
    <source>
        <dbReference type="Proteomes" id="UP000663828"/>
    </source>
</evidence>
<accession>A0A815J5N6</accession>
<organism evidence="1 4">
    <name type="scientific">Adineta ricciae</name>
    <name type="common">Rotifer</name>
    <dbReference type="NCBI Taxonomy" id="249248"/>
    <lineage>
        <taxon>Eukaryota</taxon>
        <taxon>Metazoa</taxon>
        <taxon>Spiralia</taxon>
        <taxon>Gnathifera</taxon>
        <taxon>Rotifera</taxon>
        <taxon>Eurotatoria</taxon>
        <taxon>Bdelloidea</taxon>
        <taxon>Adinetida</taxon>
        <taxon>Adinetidae</taxon>
        <taxon>Adineta</taxon>
    </lineage>
</organism>
<dbReference type="EMBL" id="CAJNOJ010000288">
    <property type="protein sequence ID" value="CAF1372340.1"/>
    <property type="molecule type" value="Genomic_DNA"/>
</dbReference>
<dbReference type="Proteomes" id="UP000663828">
    <property type="component" value="Unassembled WGS sequence"/>
</dbReference>
<name>A0A815J5N6_ADIRI</name>
<gene>
    <name evidence="1" type="ORF">EDS130_LOCUS34447</name>
    <name evidence="2" type="ORF">XAT740_LOCUS39922</name>
</gene>
<dbReference type="Proteomes" id="UP000663852">
    <property type="component" value="Unassembled WGS sequence"/>
</dbReference>
<dbReference type="SUPFAM" id="SSF52047">
    <property type="entry name" value="RNI-like"/>
    <property type="match status" value="2"/>
</dbReference>
<dbReference type="AlphaFoldDB" id="A0A815J5N6"/>
<evidence type="ECO:0000313" key="4">
    <source>
        <dbReference type="Proteomes" id="UP000663852"/>
    </source>
</evidence>
<sequence length="575" mass="68168">MSKLECLPNEILIEIFEKYFNGLDIFCKYFNKFNQRFNWIFLQCRKLNMNLIDSRSDEFRYCVDHLLTTYENRITRLVLSDCETPGQVKLFLQKFPSFQRFQQLNSLYIHCTDPTIDSNQFQNAIFSLTNTNVRKLTVKIASKTRFSSNETFISGIFSIKSLKSLSLSFDGENPHLNLSFSTQLNLEHLILIGIECLSPTFNSLYRHSPRLRTLHISVIALPVQLNTISLQFEPLLQLESLVLHINYQFYIDDLSLYLSNFPSLKSLQINGPIELISSNSWQQLFNHYLPNLKYFTYKTNLSRLKFYQTFNAEGVDAFSDLKNDFHVIFGKHESHGFHKRIKERLRRREDHVHYFDESHRSLLQWWCIPTDQIDKTVSHLSLSNQTSLFSSKIYFDNVKVLEIFNLNADLISWITKSINCSRVDELTVSLCDEQPSILNSLLKMMTNVRLLDINYDYLSEISEETCPHLKCLDISDEIHRFHEEDLIRIARLFPTLEHLLINTNDLFNVPLINEHFHHLRTLTFRIPEKYFHRLADFKEDSQIPFLYQIELNWIKIWIDQSTFDKSFWQNFSFKN</sequence>
<protein>
    <recommendedName>
        <fullName evidence="5">F-box domain-containing protein</fullName>
    </recommendedName>
</protein>